<feature type="signal peptide" evidence="1">
    <location>
        <begin position="1"/>
        <end position="36"/>
    </location>
</feature>
<evidence type="ECO:0000256" key="1">
    <source>
        <dbReference type="SAM" id="SignalP"/>
    </source>
</evidence>
<dbReference type="InterPro" id="IPR011990">
    <property type="entry name" value="TPR-like_helical_dom_sf"/>
</dbReference>
<dbReference type="AlphaFoldDB" id="A0A0F5LC89"/>
<evidence type="ECO:0000313" key="3">
    <source>
        <dbReference type="Proteomes" id="UP000033514"/>
    </source>
</evidence>
<proteinExistence type="predicted"/>
<gene>
    <name evidence="2" type="ORF">VW35_05255</name>
</gene>
<accession>A0A0F5LC89</accession>
<sequence length="1122" mass="122966">MEAVKKSFDKGWLRPRNILAAAMMSASFLSISAAMAEDQAQFFATQEQGYGRLVISFPDRDTMPEYSMRMSNGVLSLEFAEPVSMVLPDVTATMPEYLSVARLDPSGKGLRIALRTTFNFNRTEAGTRLFIDLLPSNWQGAPPALPQDAIDEMNAKAERVALRADQERKARVVADQAPKAQLRIGRNPTFLRLQFDWTIPTAGKFDMTGEQGVLDFEWPVDIDLRDLVTDLPAEIVTAKNIVSLDGSAVQLKFAKGVAPRFYSTGPNQYVIDIDIEGSTLPEITAEALASELPKEQPSGETTHNAVAERTALPADLTAEAPPKLKPFVTMLGSTVRVVFPFEQDIPAAIFRRGDSVWLVFDTQSAIQPPDDPKDLSNIAREFVVTSSDDAQIVRIDLSQDRLATMGSEGQAWVLSLGDVMMAPTEPMQLTRRRDMRGDLEMVADIERPGRIHAFQDPLVGDMLEVITAYPPARGITRSLDYVDFSALQSVHGLVIRPKSDTVQVSLDNALAVISADDGLEVSATDTLRQNLASSAPTQRASFVDFDPLLQPDYALFNAQREELEAAAAASDGRARDAARLDLANFFIANGLQYEALGILRVIEETLRNEELLDKVHMSEAIANIMGGRPKDALTTLGAPGFDQDIDALFWRSIARSKTGDYSGARADAIQAYSIIDSYPAWARETFLLAATRAALEEHYAEQAKEMIGDVVFASLTEDQVAEFNLLSGRIAEEEGKPEEAIAIYGQVIASEVRPSRAEAVYRTLQLLDEEKRLDVVKGAQTLAAEALLWRGDALEASMQGMLADLYFRTGEYRQGFESVMAAVDSDPESNQVQALSDDAQKMFNDLFLNGLADSIGPVEALSIYYDFRQLTPPGARGDEMIRNLARRLVQVDLLPQAAELLQYQLDNRLRGVAKTQVASDLAVIYLAEHKPADAMRVLNDTRLPDLPELVQRQRRILEARAMLDGGRDQLALDLLRDLSGQDVELMRIDAHWQAKRYAQAGQMIEALYGATPAGVPLSKTARMGLLQAGVGYVLTNDAAGLARLRSKYSDAMVASPEWPMFDYITGPIEATSNEFRQVANQIAAVDGLETFLASYREVYGAEGALTPISAASEGGGSVASLK</sequence>
<comment type="caution">
    <text evidence="2">The sequence shown here is derived from an EMBL/GenBank/DDBJ whole genome shotgun (WGS) entry which is preliminary data.</text>
</comment>
<dbReference type="PATRIC" id="fig|361041.3.peg.362"/>
<dbReference type="SUPFAM" id="SSF48452">
    <property type="entry name" value="TPR-like"/>
    <property type="match status" value="1"/>
</dbReference>
<keyword evidence="1" id="KW-0732">Signal</keyword>
<dbReference type="STRING" id="361041.VW35_05255"/>
<name>A0A0F5LC89_9HYPH</name>
<dbReference type="Gene3D" id="1.25.40.10">
    <property type="entry name" value="Tetratricopeptide repeat domain"/>
    <property type="match status" value="1"/>
</dbReference>
<dbReference type="Proteomes" id="UP000033514">
    <property type="component" value="Unassembled WGS sequence"/>
</dbReference>
<organism evidence="2 3">
    <name type="scientific">Devosia soli</name>
    <dbReference type="NCBI Taxonomy" id="361041"/>
    <lineage>
        <taxon>Bacteria</taxon>
        <taxon>Pseudomonadati</taxon>
        <taxon>Pseudomonadota</taxon>
        <taxon>Alphaproteobacteria</taxon>
        <taxon>Hyphomicrobiales</taxon>
        <taxon>Devosiaceae</taxon>
        <taxon>Devosia</taxon>
    </lineage>
</organism>
<evidence type="ECO:0008006" key="4">
    <source>
        <dbReference type="Google" id="ProtNLM"/>
    </source>
</evidence>
<reference evidence="2 3" key="1">
    <citation type="submission" date="2015-03" db="EMBL/GenBank/DDBJ databases">
        <authorList>
            <person name="Hassan Y.I."/>
            <person name="Lepp D."/>
            <person name="Zhou T."/>
        </authorList>
    </citation>
    <scope>NUCLEOTIDE SEQUENCE [LARGE SCALE GENOMIC DNA]</scope>
    <source>
        <strain evidence="2 3">GH2-10</strain>
    </source>
</reference>
<keyword evidence="3" id="KW-1185">Reference proteome</keyword>
<protein>
    <recommendedName>
        <fullName evidence="4">Tetratricopeptide repeat protein</fullName>
    </recommendedName>
</protein>
<feature type="chain" id="PRO_5002492087" description="Tetratricopeptide repeat protein" evidence="1">
    <location>
        <begin position="37"/>
        <end position="1122"/>
    </location>
</feature>
<evidence type="ECO:0000313" key="2">
    <source>
        <dbReference type="EMBL" id="KKB79890.1"/>
    </source>
</evidence>
<dbReference type="EMBL" id="LAJG01000014">
    <property type="protein sequence ID" value="KKB79890.1"/>
    <property type="molecule type" value="Genomic_DNA"/>
</dbReference>